<keyword evidence="4" id="KW-1185">Reference proteome</keyword>
<evidence type="ECO:0000313" key="4">
    <source>
        <dbReference type="Proteomes" id="UP000292424"/>
    </source>
</evidence>
<proteinExistence type="predicted"/>
<dbReference type="Pfam" id="PF22725">
    <property type="entry name" value="GFO_IDH_MocA_C3"/>
    <property type="match status" value="1"/>
</dbReference>
<dbReference type="SUPFAM" id="SSF51735">
    <property type="entry name" value="NAD(P)-binding Rossmann-fold domains"/>
    <property type="match status" value="1"/>
</dbReference>
<evidence type="ECO:0000259" key="1">
    <source>
        <dbReference type="Pfam" id="PF01408"/>
    </source>
</evidence>
<dbReference type="KEGG" id="arac:E0W69_018025"/>
<organism evidence="3 4">
    <name type="scientific">Rhizosphaericola mali</name>
    <dbReference type="NCBI Taxonomy" id="2545455"/>
    <lineage>
        <taxon>Bacteria</taxon>
        <taxon>Pseudomonadati</taxon>
        <taxon>Bacteroidota</taxon>
        <taxon>Chitinophagia</taxon>
        <taxon>Chitinophagales</taxon>
        <taxon>Chitinophagaceae</taxon>
        <taxon>Rhizosphaericola</taxon>
    </lineage>
</organism>
<dbReference type="PANTHER" id="PTHR43708">
    <property type="entry name" value="CONSERVED EXPRESSED OXIDOREDUCTASE (EUROFUNG)"/>
    <property type="match status" value="1"/>
</dbReference>
<dbReference type="RefSeq" id="WP_131331453.1">
    <property type="nucleotide sequence ID" value="NZ_CP044016.1"/>
</dbReference>
<evidence type="ECO:0000313" key="3">
    <source>
        <dbReference type="EMBL" id="QES90472.1"/>
    </source>
</evidence>
<gene>
    <name evidence="3" type="ORF">E0W69_018025</name>
</gene>
<accession>A0A5P2G946</accession>
<dbReference type="SUPFAM" id="SSF55347">
    <property type="entry name" value="Glyceraldehyde-3-phosphate dehydrogenase-like, C-terminal domain"/>
    <property type="match status" value="1"/>
</dbReference>
<dbReference type="Proteomes" id="UP000292424">
    <property type="component" value="Chromosome"/>
</dbReference>
<dbReference type="InterPro" id="IPR051317">
    <property type="entry name" value="Gfo/Idh/MocA_oxidoreduct"/>
</dbReference>
<dbReference type="GO" id="GO:0000166">
    <property type="term" value="F:nucleotide binding"/>
    <property type="evidence" value="ECO:0007669"/>
    <property type="project" value="InterPro"/>
</dbReference>
<evidence type="ECO:0000259" key="2">
    <source>
        <dbReference type="Pfam" id="PF22725"/>
    </source>
</evidence>
<dbReference type="Gene3D" id="3.40.50.720">
    <property type="entry name" value="NAD(P)-binding Rossmann-like Domain"/>
    <property type="match status" value="1"/>
</dbReference>
<dbReference type="EMBL" id="CP044016">
    <property type="protein sequence ID" value="QES90472.1"/>
    <property type="molecule type" value="Genomic_DNA"/>
</dbReference>
<reference evidence="3 4" key="1">
    <citation type="submission" date="2019-09" db="EMBL/GenBank/DDBJ databases">
        <title>Complete genome sequence of Arachidicoccus sp. B3-10 isolated from apple orchard soil.</title>
        <authorList>
            <person name="Kim H.S."/>
            <person name="Han K.-I."/>
            <person name="Suh M.K."/>
            <person name="Lee K.C."/>
            <person name="Eom M.K."/>
            <person name="Kim J.-S."/>
            <person name="Kang S.W."/>
            <person name="Sin Y."/>
            <person name="Lee J.-S."/>
        </authorList>
    </citation>
    <scope>NUCLEOTIDE SEQUENCE [LARGE SCALE GENOMIC DNA]</scope>
    <source>
        <strain evidence="3 4">B3-10</strain>
    </source>
</reference>
<name>A0A5P2G946_9BACT</name>
<dbReference type="Pfam" id="PF01408">
    <property type="entry name" value="GFO_IDH_MocA"/>
    <property type="match status" value="1"/>
</dbReference>
<dbReference type="InterPro" id="IPR036291">
    <property type="entry name" value="NAD(P)-bd_dom_sf"/>
</dbReference>
<dbReference type="Gene3D" id="3.30.360.10">
    <property type="entry name" value="Dihydrodipicolinate Reductase, domain 2"/>
    <property type="match status" value="1"/>
</dbReference>
<feature type="domain" description="GFO/IDH/MocA-like oxidoreductase" evidence="2">
    <location>
        <begin position="146"/>
        <end position="273"/>
    </location>
</feature>
<dbReference type="OrthoDB" id="9815825at2"/>
<sequence length="384" mass="42061">MKKKIRIAMIGGGPGSFIGNIHRIAMRLDNDYDLIAGAFSSSLEKSKTTGEELGLDPSRIYPDYTTLIKKELQLPAEDRIEAVSIVTPNHLHFAPAKLALENGIHVVLDKPATLSLSEALELQKVLENSTAKFCLTHTYTGYPMVKEARYQVLSGNLGKIKKVVVSYPQGWLSKAASPDNKQAAWRTDPTKSGIAGAMGDIGTHAFNLLEYVSGLKVTAISAQVNTIVPHRLLDDDGGAFLQLENGGVGVLLASQVATGEENNLSISVYGEYAGLKWEQSDNESLIIKNLEAPDVILRRGEGYLSSYAKHNSRTPSGHPEGYLEAFANIYHNFALSLHAFENGEEPQKEWLDFPGIEEAVRGMAFIETIIQNGKSYDKWTNFPL</sequence>
<protein>
    <submittedName>
        <fullName evidence="3">Gfo/Idh/MocA family oxidoreductase</fullName>
    </submittedName>
</protein>
<dbReference type="InterPro" id="IPR055170">
    <property type="entry name" value="GFO_IDH_MocA-like_dom"/>
</dbReference>
<dbReference type="PANTHER" id="PTHR43708:SF3">
    <property type="entry name" value="OXIDOREDUCTASE"/>
    <property type="match status" value="1"/>
</dbReference>
<dbReference type="AlphaFoldDB" id="A0A5P2G946"/>
<feature type="domain" description="Gfo/Idh/MocA-like oxidoreductase N-terminal" evidence="1">
    <location>
        <begin position="5"/>
        <end position="132"/>
    </location>
</feature>
<dbReference type="InterPro" id="IPR000683">
    <property type="entry name" value="Gfo/Idh/MocA-like_OxRdtase_N"/>
</dbReference>